<dbReference type="EMBL" id="CP048222">
    <property type="protein sequence ID" value="QHT67155.1"/>
    <property type="molecule type" value="Genomic_DNA"/>
</dbReference>
<keyword evidence="1" id="KW-1133">Transmembrane helix</keyword>
<evidence type="ECO:0000313" key="3">
    <source>
        <dbReference type="Proteomes" id="UP000480178"/>
    </source>
</evidence>
<name>A0A6C0GGZ9_9BACT</name>
<feature type="transmembrane region" description="Helical" evidence="1">
    <location>
        <begin position="21"/>
        <end position="47"/>
    </location>
</feature>
<evidence type="ECO:0000313" key="2">
    <source>
        <dbReference type="EMBL" id="QHT67155.1"/>
    </source>
</evidence>
<keyword evidence="3" id="KW-1185">Reference proteome</keyword>
<organism evidence="2 3">
    <name type="scientific">Rhodocytophaga rosea</name>
    <dbReference type="NCBI Taxonomy" id="2704465"/>
    <lineage>
        <taxon>Bacteria</taxon>
        <taxon>Pseudomonadati</taxon>
        <taxon>Bacteroidota</taxon>
        <taxon>Cytophagia</taxon>
        <taxon>Cytophagales</taxon>
        <taxon>Rhodocytophagaceae</taxon>
        <taxon>Rhodocytophaga</taxon>
    </lineage>
</organism>
<reference evidence="2 3" key="1">
    <citation type="submission" date="2020-01" db="EMBL/GenBank/DDBJ databases">
        <authorList>
            <person name="Kim M.K."/>
        </authorList>
    </citation>
    <scope>NUCLEOTIDE SEQUENCE [LARGE SCALE GENOMIC DNA]</scope>
    <source>
        <strain evidence="2 3">172606-1</strain>
    </source>
</reference>
<evidence type="ECO:0000256" key="1">
    <source>
        <dbReference type="SAM" id="Phobius"/>
    </source>
</evidence>
<protein>
    <submittedName>
        <fullName evidence="2">Uncharacterized protein</fullName>
    </submittedName>
</protein>
<dbReference type="Proteomes" id="UP000480178">
    <property type="component" value="Chromosome"/>
</dbReference>
<dbReference type="KEGG" id="rhoz:GXP67_11120"/>
<keyword evidence="1" id="KW-0812">Transmembrane</keyword>
<sequence>MLKRVVNTNRPHKETIPLLRRCIGFILLIGFINTMVFPTHSIVHYYVKSASLQCTSPSNANLVEYIVEDYLDITNPAADAQDTDVYDMEMSLEDVDFIHHNGIVLFDEPIQVEPIYNIFEDYRLFNSYLTQTTPPPEA</sequence>
<accession>A0A6C0GGZ9</accession>
<dbReference type="RefSeq" id="WP_162443198.1">
    <property type="nucleotide sequence ID" value="NZ_CP048222.1"/>
</dbReference>
<dbReference type="AlphaFoldDB" id="A0A6C0GGZ9"/>
<gene>
    <name evidence="2" type="ORF">GXP67_11120</name>
</gene>
<proteinExistence type="predicted"/>
<keyword evidence="1" id="KW-0472">Membrane</keyword>